<gene>
    <name evidence="7" type="ORF">B1B_08270</name>
</gene>
<dbReference type="GO" id="GO:0009007">
    <property type="term" value="F:site-specific DNA-methyltransferase (adenine-specific) activity"/>
    <property type="evidence" value="ECO:0007669"/>
    <property type="project" value="UniProtKB-EC"/>
</dbReference>
<reference evidence="7" key="2">
    <citation type="journal article" date="2014" name="ISME J.">
        <title>Microbial stratification in low pH oxic and suboxic macroscopic growths along an acid mine drainage.</title>
        <authorList>
            <person name="Mendez-Garcia C."/>
            <person name="Mesa V."/>
            <person name="Sprenger R.R."/>
            <person name="Richter M."/>
            <person name="Diez M.S."/>
            <person name="Solano J."/>
            <person name="Bargiela R."/>
            <person name="Golyshina O.V."/>
            <person name="Manteca A."/>
            <person name="Ramos J.L."/>
            <person name="Gallego J.R."/>
            <person name="Llorente I."/>
            <person name="Martins Dos Santos V.A."/>
            <person name="Jensen O.N."/>
            <person name="Pelaez A.I."/>
            <person name="Sanchez J."/>
            <person name="Ferrer M."/>
        </authorList>
    </citation>
    <scope>NUCLEOTIDE SEQUENCE</scope>
</reference>
<name>T1AFK6_9ZZZZ</name>
<dbReference type="InterPro" id="IPR012327">
    <property type="entry name" value="MeTrfase_D12"/>
</dbReference>
<dbReference type="AlphaFoldDB" id="T1AFK6"/>
<dbReference type="EC" id="2.1.1.72" evidence="2"/>
<keyword evidence="3 7" id="KW-0489">Methyltransferase</keyword>
<proteinExistence type="inferred from homology"/>
<dbReference type="EMBL" id="AUZY01005385">
    <property type="protein sequence ID" value="EQD59276.1"/>
    <property type="molecule type" value="Genomic_DNA"/>
</dbReference>
<comment type="catalytic activity">
    <reaction evidence="6">
        <text>a 2'-deoxyadenosine in DNA + S-adenosyl-L-methionine = an N(6)-methyl-2'-deoxyadenosine in DNA + S-adenosyl-L-homocysteine + H(+)</text>
        <dbReference type="Rhea" id="RHEA:15197"/>
        <dbReference type="Rhea" id="RHEA-COMP:12418"/>
        <dbReference type="Rhea" id="RHEA-COMP:12419"/>
        <dbReference type="ChEBI" id="CHEBI:15378"/>
        <dbReference type="ChEBI" id="CHEBI:57856"/>
        <dbReference type="ChEBI" id="CHEBI:59789"/>
        <dbReference type="ChEBI" id="CHEBI:90615"/>
        <dbReference type="ChEBI" id="CHEBI:90616"/>
        <dbReference type="EC" id="2.1.1.72"/>
    </reaction>
</comment>
<accession>T1AFK6</accession>
<keyword evidence="5" id="KW-0949">S-adenosyl-L-methionine</keyword>
<evidence type="ECO:0000256" key="5">
    <source>
        <dbReference type="ARBA" id="ARBA00022691"/>
    </source>
</evidence>
<dbReference type="Gene3D" id="3.40.50.150">
    <property type="entry name" value="Vaccinia Virus protein VP39"/>
    <property type="match status" value="1"/>
</dbReference>
<feature type="non-terminal residue" evidence="7">
    <location>
        <position position="1"/>
    </location>
</feature>
<dbReference type="GO" id="GO:0009307">
    <property type="term" value="P:DNA restriction-modification system"/>
    <property type="evidence" value="ECO:0007669"/>
    <property type="project" value="InterPro"/>
</dbReference>
<dbReference type="Pfam" id="PF02086">
    <property type="entry name" value="MethyltransfD12"/>
    <property type="match status" value="1"/>
</dbReference>
<reference evidence="7" key="1">
    <citation type="submission" date="2013-08" db="EMBL/GenBank/DDBJ databases">
        <authorList>
            <person name="Mendez C."/>
            <person name="Richter M."/>
            <person name="Ferrer M."/>
            <person name="Sanchez J."/>
        </authorList>
    </citation>
    <scope>NUCLEOTIDE SEQUENCE</scope>
</reference>
<sequence>KSAYARSGSALFVDVFGGSGLVSLNINAPGIVYNELNGELVNLFTVMKENPRFLSESLGRLLDVPAKYTGPGQEPEEIDNSLGYYIMRRKARMRNSQVLDRKSLSFLREGGSKNSSSREIRAFETLYQFSTSFGGMGSTYGTPKEKSSYIYLEKTL</sequence>
<evidence type="ECO:0000313" key="7">
    <source>
        <dbReference type="EMBL" id="EQD59276.1"/>
    </source>
</evidence>
<evidence type="ECO:0000256" key="3">
    <source>
        <dbReference type="ARBA" id="ARBA00022603"/>
    </source>
</evidence>
<keyword evidence="4" id="KW-0808">Transferase</keyword>
<dbReference type="InterPro" id="IPR029063">
    <property type="entry name" value="SAM-dependent_MTases_sf"/>
</dbReference>
<comment type="similarity">
    <text evidence="1">Belongs to the N(4)/N(6)-methyltransferase family.</text>
</comment>
<evidence type="ECO:0000256" key="6">
    <source>
        <dbReference type="ARBA" id="ARBA00047942"/>
    </source>
</evidence>
<evidence type="ECO:0000256" key="2">
    <source>
        <dbReference type="ARBA" id="ARBA00011900"/>
    </source>
</evidence>
<dbReference type="InterPro" id="IPR023095">
    <property type="entry name" value="Ade_MeTrfase_dom_2"/>
</dbReference>
<dbReference type="Gene3D" id="1.10.1020.10">
    <property type="entry name" value="Adenine-specific Methyltransferase, Domain 2"/>
    <property type="match status" value="1"/>
</dbReference>
<comment type="caution">
    <text evidence="7">The sequence shown here is derived from an EMBL/GenBank/DDBJ whole genome shotgun (WGS) entry which is preliminary data.</text>
</comment>
<dbReference type="GO" id="GO:0032259">
    <property type="term" value="P:methylation"/>
    <property type="evidence" value="ECO:0007669"/>
    <property type="project" value="UniProtKB-KW"/>
</dbReference>
<evidence type="ECO:0000256" key="4">
    <source>
        <dbReference type="ARBA" id="ARBA00022679"/>
    </source>
</evidence>
<dbReference type="SUPFAM" id="SSF53335">
    <property type="entry name" value="S-adenosyl-L-methionine-dependent methyltransferases"/>
    <property type="match status" value="1"/>
</dbReference>
<protein>
    <recommendedName>
        <fullName evidence="2">site-specific DNA-methyltransferase (adenine-specific)</fullName>
        <ecNumber evidence="2">2.1.1.72</ecNumber>
    </recommendedName>
</protein>
<feature type="non-terminal residue" evidence="7">
    <location>
        <position position="156"/>
    </location>
</feature>
<organism evidence="7">
    <name type="scientific">mine drainage metagenome</name>
    <dbReference type="NCBI Taxonomy" id="410659"/>
    <lineage>
        <taxon>unclassified sequences</taxon>
        <taxon>metagenomes</taxon>
        <taxon>ecological metagenomes</taxon>
    </lineage>
</organism>
<evidence type="ECO:0000256" key="1">
    <source>
        <dbReference type="ARBA" id="ARBA00006594"/>
    </source>
</evidence>